<dbReference type="PANTHER" id="PTHR10676:SF339">
    <property type="entry name" value="DYNEIN AXONEMAL HEAVY CHAIN 6"/>
    <property type="match status" value="1"/>
</dbReference>
<reference evidence="2 3" key="1">
    <citation type="submission" date="2019-03" db="EMBL/GenBank/DDBJ databases">
        <title>Single cell metagenomics reveals metabolic interactions within the superorganism composed of flagellate Streblomastix strix and complex community of Bacteroidetes bacteria on its surface.</title>
        <authorList>
            <person name="Treitli S.C."/>
            <person name="Kolisko M."/>
            <person name="Husnik F."/>
            <person name="Keeling P."/>
            <person name="Hampl V."/>
        </authorList>
    </citation>
    <scope>NUCLEOTIDE SEQUENCE [LARGE SCALE GENOMIC DNA]</scope>
    <source>
        <strain evidence="2">ST1C</strain>
    </source>
</reference>
<gene>
    <name evidence="2" type="ORF">EZS28_040116</name>
</gene>
<evidence type="ECO:0000313" key="2">
    <source>
        <dbReference type="EMBL" id="KAA6364357.1"/>
    </source>
</evidence>
<dbReference type="Proteomes" id="UP000324800">
    <property type="component" value="Unassembled WGS sequence"/>
</dbReference>
<dbReference type="GO" id="GO:0060294">
    <property type="term" value="P:cilium movement involved in cell motility"/>
    <property type="evidence" value="ECO:0007669"/>
    <property type="project" value="TreeGrafter"/>
</dbReference>
<dbReference type="GO" id="GO:0030286">
    <property type="term" value="C:dynein complex"/>
    <property type="evidence" value="ECO:0007669"/>
    <property type="project" value="InterPro"/>
</dbReference>
<feature type="region of interest" description="Disordered" evidence="1">
    <location>
        <begin position="244"/>
        <end position="273"/>
    </location>
</feature>
<protein>
    <recommendedName>
        <fullName evidence="4">Dynein heavy chain</fullName>
    </recommendedName>
</protein>
<dbReference type="GO" id="GO:0008569">
    <property type="term" value="F:minus-end-directed microtubule motor activity"/>
    <property type="evidence" value="ECO:0007669"/>
    <property type="project" value="TreeGrafter"/>
</dbReference>
<evidence type="ECO:0000256" key="1">
    <source>
        <dbReference type="SAM" id="MobiDB-lite"/>
    </source>
</evidence>
<feature type="non-terminal residue" evidence="2">
    <location>
        <position position="635"/>
    </location>
</feature>
<organism evidence="2 3">
    <name type="scientific">Streblomastix strix</name>
    <dbReference type="NCBI Taxonomy" id="222440"/>
    <lineage>
        <taxon>Eukaryota</taxon>
        <taxon>Metamonada</taxon>
        <taxon>Preaxostyla</taxon>
        <taxon>Oxymonadida</taxon>
        <taxon>Streblomastigidae</taxon>
        <taxon>Streblomastix</taxon>
    </lineage>
</organism>
<sequence>RRDNFIIPYFSPLASEPQPLKRRPALPTKEDSKPVYGGIEDEDEIREREEEAKRKAAELAALLAKFYPLIQMDLLLQQGVCINNADHSRLIFSPSSEELRNVFSDQITQFLVDVCSQERLLLNQTYKSYTMFALAEGGQSGSGGKSGSMNDLAESIAQLIDSRFQEDQIFSKLRQDISKEVSDTYISATKFTTFYVPYAELLRGNIGNDEADKVKDWTLQHADRGLSVEGTEDGVPKPQKFPTPIQTPQIPSNAASTTLEQQTPSQQQSITPQHFRPKTVEVVVQQEKQLTVEEIEAIERNREKEWIEVRDEILLALPFAFSNHSLSSPKTTPQLDQDGQPQRMSSQQQIYARMNASSDINSDNLNFIPSAKWFQEQFDKYFSQLKDIQALPQFYSVQSLEIKVVPLKKTLLPPIEDSIKTLQMILPIIATSLRTYLANEIRITQQIFSVQPDTVEQYAKVLSELQKALDGSEKMQNRYDAIIALIGITKQFDNLEMSSTEQANVVLFEKNYAQLRQSIMQCEGSKEEQINYFAQQLSKRIVEKHSEIRKMRQKIDVSTLLSMPGTKDEFTIETNAQLALDIQHDIQVIADQVAKNAEYQLLFNVKEDKFEDLGQLQKDIELRVTLWNSMIQWEK</sequence>
<proteinExistence type="predicted"/>
<feature type="region of interest" description="Disordered" evidence="1">
    <location>
        <begin position="325"/>
        <end position="346"/>
    </location>
</feature>
<accession>A0A5J4U1C6</accession>
<feature type="compositionally biased region" description="Polar residues" evidence="1">
    <location>
        <begin position="244"/>
        <end position="260"/>
    </location>
</feature>
<dbReference type="GO" id="GO:0045505">
    <property type="term" value="F:dynein intermediate chain binding"/>
    <property type="evidence" value="ECO:0007669"/>
    <property type="project" value="InterPro"/>
</dbReference>
<dbReference type="InterPro" id="IPR026983">
    <property type="entry name" value="DHC"/>
</dbReference>
<feature type="compositionally biased region" description="Low complexity" evidence="1">
    <location>
        <begin position="261"/>
        <end position="273"/>
    </location>
</feature>
<comment type="caution">
    <text evidence="2">The sequence shown here is derived from an EMBL/GenBank/DDBJ whole genome shotgun (WGS) entry which is preliminary data.</text>
</comment>
<feature type="non-terminal residue" evidence="2">
    <location>
        <position position="1"/>
    </location>
</feature>
<feature type="region of interest" description="Disordered" evidence="1">
    <location>
        <begin position="14"/>
        <end position="44"/>
    </location>
</feature>
<dbReference type="GO" id="GO:0051959">
    <property type="term" value="F:dynein light intermediate chain binding"/>
    <property type="evidence" value="ECO:0007669"/>
    <property type="project" value="InterPro"/>
</dbReference>
<dbReference type="PANTHER" id="PTHR10676">
    <property type="entry name" value="DYNEIN HEAVY CHAIN FAMILY PROTEIN"/>
    <property type="match status" value="1"/>
</dbReference>
<evidence type="ECO:0000313" key="3">
    <source>
        <dbReference type="Proteomes" id="UP000324800"/>
    </source>
</evidence>
<dbReference type="AlphaFoldDB" id="A0A5J4U1C6"/>
<dbReference type="EMBL" id="SNRW01021760">
    <property type="protein sequence ID" value="KAA6364357.1"/>
    <property type="molecule type" value="Genomic_DNA"/>
</dbReference>
<dbReference type="GO" id="GO:0097729">
    <property type="term" value="C:9+2 motile cilium"/>
    <property type="evidence" value="ECO:0007669"/>
    <property type="project" value="TreeGrafter"/>
</dbReference>
<evidence type="ECO:0008006" key="4">
    <source>
        <dbReference type="Google" id="ProtNLM"/>
    </source>
</evidence>
<name>A0A5J4U1C6_9EUKA</name>